<feature type="domain" description="Response regulatory" evidence="3">
    <location>
        <begin position="1"/>
        <end position="166"/>
    </location>
</feature>
<sequence>MLASGEVNDVTTVKDGEEAFDTVNARLDQGSVFDLIFMDIQIPNLNGLQRTRPIREMGVNCNSPGHTAEPVEVPGSKDISNEEGKRLVCIERLKGIIQNKYIEYICSREYRIYPSICCFLKHARKFMQFEARDKRAHNRNKRNIRKEKIEDMNDTQLGEMKRSDHV</sequence>
<evidence type="ECO:0000313" key="5">
    <source>
        <dbReference type="Proteomes" id="UP000007963"/>
    </source>
</evidence>
<feature type="compositionally biased region" description="Basic residues" evidence="2">
    <location>
        <begin position="135"/>
        <end position="145"/>
    </location>
</feature>
<dbReference type="InterPro" id="IPR001789">
    <property type="entry name" value="Sig_transdc_resp-reg_receiver"/>
</dbReference>
<evidence type="ECO:0000256" key="2">
    <source>
        <dbReference type="SAM" id="MobiDB-lite"/>
    </source>
</evidence>
<feature type="modified residue" description="4-aspartylphosphate" evidence="1">
    <location>
        <position position="39"/>
    </location>
</feature>
<keyword evidence="1" id="KW-0597">Phosphoprotein</keyword>
<dbReference type="HOGENOM" id="CLU_1602356_0_0_1"/>
<dbReference type="SUPFAM" id="SSF52172">
    <property type="entry name" value="CheY-like"/>
    <property type="match status" value="1"/>
</dbReference>
<evidence type="ECO:0000256" key="1">
    <source>
        <dbReference type="PROSITE-ProRule" id="PRU00169"/>
    </source>
</evidence>
<dbReference type="RefSeq" id="XP_001212469.1">
    <property type="nucleotide sequence ID" value="XM_001212469.1"/>
</dbReference>
<dbReference type="InterPro" id="IPR011006">
    <property type="entry name" value="CheY-like_superfamily"/>
</dbReference>
<protein>
    <recommendedName>
        <fullName evidence="3">Response regulatory domain-containing protein</fullName>
    </recommendedName>
</protein>
<feature type="region of interest" description="Disordered" evidence="2">
    <location>
        <begin position="135"/>
        <end position="166"/>
    </location>
</feature>
<accession>Q0CSP3</accession>
<dbReference type="EMBL" id="CH476597">
    <property type="protein sequence ID" value="EAU36565.1"/>
    <property type="molecule type" value="Genomic_DNA"/>
</dbReference>
<dbReference type="Proteomes" id="UP000007963">
    <property type="component" value="Unassembled WGS sequence"/>
</dbReference>
<dbReference type="STRING" id="341663.Q0CSP3"/>
<evidence type="ECO:0000313" key="4">
    <source>
        <dbReference type="EMBL" id="EAU36565.1"/>
    </source>
</evidence>
<dbReference type="OrthoDB" id="4094413at2759"/>
<gene>
    <name evidence="4" type="ORF">ATEG_03291</name>
</gene>
<dbReference type="VEuPathDB" id="FungiDB:ATEG_03291"/>
<dbReference type="PROSITE" id="PS50110">
    <property type="entry name" value="RESPONSE_REGULATORY"/>
    <property type="match status" value="1"/>
</dbReference>
<dbReference type="GO" id="GO:0000160">
    <property type="term" value="P:phosphorelay signal transduction system"/>
    <property type="evidence" value="ECO:0007669"/>
    <property type="project" value="InterPro"/>
</dbReference>
<evidence type="ECO:0000259" key="3">
    <source>
        <dbReference type="PROSITE" id="PS50110"/>
    </source>
</evidence>
<dbReference type="AlphaFoldDB" id="Q0CSP3"/>
<name>Q0CSP3_ASPTN</name>
<organism evidence="4 5">
    <name type="scientific">Aspergillus terreus (strain NIH 2624 / FGSC A1156)</name>
    <dbReference type="NCBI Taxonomy" id="341663"/>
    <lineage>
        <taxon>Eukaryota</taxon>
        <taxon>Fungi</taxon>
        <taxon>Dikarya</taxon>
        <taxon>Ascomycota</taxon>
        <taxon>Pezizomycotina</taxon>
        <taxon>Eurotiomycetes</taxon>
        <taxon>Eurotiomycetidae</taxon>
        <taxon>Eurotiales</taxon>
        <taxon>Aspergillaceae</taxon>
        <taxon>Aspergillus</taxon>
        <taxon>Aspergillus subgen. Circumdati</taxon>
    </lineage>
</organism>
<proteinExistence type="predicted"/>
<reference evidence="5" key="1">
    <citation type="submission" date="2005-09" db="EMBL/GenBank/DDBJ databases">
        <title>Annotation of the Aspergillus terreus NIH2624 genome.</title>
        <authorList>
            <person name="Birren B.W."/>
            <person name="Lander E.S."/>
            <person name="Galagan J.E."/>
            <person name="Nusbaum C."/>
            <person name="Devon K."/>
            <person name="Henn M."/>
            <person name="Ma L.-J."/>
            <person name="Jaffe D.B."/>
            <person name="Butler J."/>
            <person name="Alvarez P."/>
            <person name="Gnerre S."/>
            <person name="Grabherr M."/>
            <person name="Kleber M."/>
            <person name="Mauceli E.W."/>
            <person name="Brockman W."/>
            <person name="Rounsley S."/>
            <person name="Young S.K."/>
            <person name="LaButti K."/>
            <person name="Pushparaj V."/>
            <person name="DeCaprio D."/>
            <person name="Crawford M."/>
            <person name="Koehrsen M."/>
            <person name="Engels R."/>
            <person name="Montgomery P."/>
            <person name="Pearson M."/>
            <person name="Howarth C."/>
            <person name="Larson L."/>
            <person name="Luoma S."/>
            <person name="White J."/>
            <person name="Alvarado L."/>
            <person name="Kodira C.D."/>
            <person name="Zeng Q."/>
            <person name="Oleary S."/>
            <person name="Yandava C."/>
            <person name="Denning D.W."/>
            <person name="Nierman W.C."/>
            <person name="Milne T."/>
            <person name="Madden K."/>
        </authorList>
    </citation>
    <scope>NUCLEOTIDE SEQUENCE [LARGE SCALE GENOMIC DNA]</scope>
    <source>
        <strain evidence="5">NIH 2624 / FGSC A1156</strain>
    </source>
</reference>
<dbReference type="GeneID" id="4317350"/>
<dbReference type="Gene3D" id="3.40.50.2300">
    <property type="match status" value="1"/>
</dbReference>